<evidence type="ECO:0000256" key="11">
    <source>
        <dbReference type="ARBA" id="ARBA00023136"/>
    </source>
</evidence>
<keyword evidence="6" id="KW-0808">Transferase</keyword>
<comment type="subcellular location">
    <subcellularLocation>
        <location evidence="1">Membrane</location>
        <topology evidence="1">Single-pass type II membrane protein</topology>
    </subcellularLocation>
</comment>
<dbReference type="PANTHER" id="PTHR23033:SF47">
    <property type="entry name" value="APPLE DOMAIN-CONTAINING PROTEIN-RELATED"/>
    <property type="match status" value="1"/>
</dbReference>
<keyword evidence="15" id="KW-1185">Reference proteome</keyword>
<evidence type="ECO:0000256" key="12">
    <source>
        <dbReference type="SAM" id="MobiDB-lite"/>
    </source>
</evidence>
<gene>
    <name evidence="14" type="ORF">TRFO_31759</name>
</gene>
<name>A0A1J4JQX1_9EUKA</name>
<dbReference type="Pfam" id="PF02434">
    <property type="entry name" value="Fringe"/>
    <property type="match status" value="1"/>
</dbReference>
<evidence type="ECO:0000256" key="10">
    <source>
        <dbReference type="ARBA" id="ARBA00022989"/>
    </source>
</evidence>
<dbReference type="Gene3D" id="3.90.550.50">
    <property type="match status" value="1"/>
</dbReference>
<accession>A0A1J4JQX1</accession>
<reference evidence="14" key="1">
    <citation type="submission" date="2016-10" db="EMBL/GenBank/DDBJ databases">
        <authorList>
            <person name="Benchimol M."/>
            <person name="Almeida L.G."/>
            <person name="Vasconcelos A.T."/>
            <person name="Perreira-Neves A."/>
            <person name="Rosa I.A."/>
            <person name="Tasca T."/>
            <person name="Bogo M.R."/>
            <person name="de Souza W."/>
        </authorList>
    </citation>
    <scope>NUCLEOTIDE SEQUENCE [LARGE SCALE GENOMIC DNA]</scope>
    <source>
        <strain evidence="14">K</strain>
    </source>
</reference>
<dbReference type="GO" id="GO:0000166">
    <property type="term" value="F:nucleotide binding"/>
    <property type="evidence" value="ECO:0007669"/>
    <property type="project" value="UniProtKB-KW"/>
</dbReference>
<dbReference type="EMBL" id="MLAK01000912">
    <property type="protein sequence ID" value="OHT01435.1"/>
    <property type="molecule type" value="Genomic_DNA"/>
</dbReference>
<sequence length="438" mass="50491">MMLFLFLFPNVLAKPYKIANQIVSIGIWAGKETLSTRVMDQAKSWMRFWNRVYVFTDDIQTGECESLNKAANPCEVVCVKLGNLAEHLEGTEWRHRWYFAQPRFLPAMASLYEHEPNSSWFLFGDDDTYFLRPAIERKISRFDSREKIVIGKFWSSWERVTQDVPPLREQHPFAQGGAGVCISNEMMQKIGPHLRNCSLFFNDPDFAGSMRFAMCVERVVGQQEWSLDGAIRTWYSGFHSSPPDFEIADKTVTEAPASFHRITSPEMFAPIQRAHIMKETPNHRPTGKTLQVNHENNENDYKKNDLNENNENINQNDAKNGNEYHLKSFDLGLFSFTRQWISLGIPQNRLEWRFGYRVGLQDSKTGFLSAIGDFIPQYSNNELVGFSQKYQKGVKIHCKCANNIPEGEVYFSHFADELGSEPVMLLSCSNITYVEHDT</sequence>
<feature type="domain" description="Fringe-like glycosyltransferase" evidence="13">
    <location>
        <begin position="115"/>
        <end position="223"/>
    </location>
</feature>
<evidence type="ECO:0000256" key="4">
    <source>
        <dbReference type="ARBA" id="ARBA00012557"/>
    </source>
</evidence>
<dbReference type="GO" id="GO:0016263">
    <property type="term" value="F:glycoprotein-N-acetylgalactosamine 3-beta-galactosyltransferase activity"/>
    <property type="evidence" value="ECO:0007669"/>
    <property type="project" value="UniProtKB-EC"/>
</dbReference>
<comment type="similarity">
    <text evidence="3">Belongs to the glycosyltransferase 31 family. Beta3-Gal-T subfamily.</text>
</comment>
<dbReference type="EC" id="2.4.1.122" evidence="4"/>
<evidence type="ECO:0000256" key="1">
    <source>
        <dbReference type="ARBA" id="ARBA00004606"/>
    </source>
</evidence>
<keyword evidence="8" id="KW-0547">Nucleotide-binding</keyword>
<evidence type="ECO:0000256" key="6">
    <source>
        <dbReference type="ARBA" id="ARBA00022679"/>
    </source>
</evidence>
<evidence type="ECO:0000256" key="7">
    <source>
        <dbReference type="ARBA" id="ARBA00022692"/>
    </source>
</evidence>
<evidence type="ECO:0000313" key="15">
    <source>
        <dbReference type="Proteomes" id="UP000179807"/>
    </source>
</evidence>
<dbReference type="RefSeq" id="XP_068354571.1">
    <property type="nucleotide sequence ID" value="XM_068508117.1"/>
</dbReference>
<dbReference type="InterPro" id="IPR003378">
    <property type="entry name" value="Fringe-like_glycosylTrfase"/>
</dbReference>
<evidence type="ECO:0000256" key="2">
    <source>
        <dbReference type="ARBA" id="ARBA00004922"/>
    </source>
</evidence>
<evidence type="ECO:0000313" key="14">
    <source>
        <dbReference type="EMBL" id="OHT01435.1"/>
    </source>
</evidence>
<dbReference type="GeneID" id="94842821"/>
<keyword evidence="5" id="KW-0328">Glycosyltransferase</keyword>
<dbReference type="InterPro" id="IPR026050">
    <property type="entry name" value="C1GALT1/C1GALT1_chp1"/>
</dbReference>
<evidence type="ECO:0000259" key="13">
    <source>
        <dbReference type="Pfam" id="PF02434"/>
    </source>
</evidence>
<feature type="compositionally biased region" description="Low complexity" evidence="12">
    <location>
        <begin position="307"/>
        <end position="319"/>
    </location>
</feature>
<dbReference type="VEuPathDB" id="TrichDB:TRFO_31759"/>
<evidence type="ECO:0000256" key="3">
    <source>
        <dbReference type="ARBA" id="ARBA00006462"/>
    </source>
</evidence>
<protein>
    <recommendedName>
        <fullName evidence="4">N-acetylgalactosaminide beta-1,3-galactosyltransferase</fullName>
        <ecNumber evidence="4">2.4.1.122</ecNumber>
    </recommendedName>
</protein>
<keyword evidence="9" id="KW-0735">Signal-anchor</keyword>
<organism evidence="14 15">
    <name type="scientific">Tritrichomonas foetus</name>
    <dbReference type="NCBI Taxonomy" id="1144522"/>
    <lineage>
        <taxon>Eukaryota</taxon>
        <taxon>Metamonada</taxon>
        <taxon>Parabasalia</taxon>
        <taxon>Tritrichomonadida</taxon>
        <taxon>Tritrichomonadidae</taxon>
        <taxon>Tritrichomonas</taxon>
    </lineage>
</organism>
<feature type="compositionally biased region" description="Basic and acidic residues" evidence="12">
    <location>
        <begin position="295"/>
        <end position="306"/>
    </location>
</feature>
<comment type="pathway">
    <text evidence="2">Protein modification; protein glycosylation.</text>
</comment>
<evidence type="ECO:0000256" key="9">
    <source>
        <dbReference type="ARBA" id="ARBA00022968"/>
    </source>
</evidence>
<feature type="region of interest" description="Disordered" evidence="12">
    <location>
        <begin position="280"/>
        <end position="319"/>
    </location>
</feature>
<evidence type="ECO:0000256" key="5">
    <source>
        <dbReference type="ARBA" id="ARBA00022676"/>
    </source>
</evidence>
<keyword evidence="10" id="KW-1133">Transmembrane helix</keyword>
<comment type="caution">
    <text evidence="14">The sequence shown here is derived from an EMBL/GenBank/DDBJ whole genome shotgun (WGS) entry which is preliminary data.</text>
</comment>
<dbReference type="OrthoDB" id="421979at2759"/>
<dbReference type="GO" id="GO:0016020">
    <property type="term" value="C:membrane"/>
    <property type="evidence" value="ECO:0007669"/>
    <property type="project" value="UniProtKB-SubCell"/>
</dbReference>
<proteinExistence type="inferred from homology"/>
<dbReference type="PANTHER" id="PTHR23033">
    <property type="entry name" value="BETA1,3-GALACTOSYLTRANSFERASE"/>
    <property type="match status" value="1"/>
</dbReference>
<dbReference type="Proteomes" id="UP000179807">
    <property type="component" value="Unassembled WGS sequence"/>
</dbReference>
<keyword evidence="11" id="KW-0472">Membrane</keyword>
<dbReference type="AlphaFoldDB" id="A0A1J4JQX1"/>
<evidence type="ECO:0000256" key="8">
    <source>
        <dbReference type="ARBA" id="ARBA00022741"/>
    </source>
</evidence>
<keyword evidence="7" id="KW-0812">Transmembrane</keyword>